<feature type="transmembrane region" description="Helical" evidence="1">
    <location>
        <begin position="736"/>
        <end position="758"/>
    </location>
</feature>
<dbReference type="SUPFAM" id="SSF82866">
    <property type="entry name" value="Multidrug efflux transporter AcrB transmembrane domain"/>
    <property type="match status" value="2"/>
</dbReference>
<dbReference type="InterPro" id="IPR001036">
    <property type="entry name" value="Acrflvin-R"/>
</dbReference>
<dbReference type="Gene3D" id="1.20.1640.10">
    <property type="entry name" value="Multidrug efflux transporter AcrB transmembrane domain"/>
    <property type="match status" value="2"/>
</dbReference>
<keyword evidence="1" id="KW-1133">Transmembrane helix</keyword>
<dbReference type="PANTHER" id="PTHR32063">
    <property type="match status" value="1"/>
</dbReference>
<feature type="transmembrane region" description="Helical" evidence="1">
    <location>
        <begin position="711"/>
        <end position="730"/>
    </location>
</feature>
<feature type="transmembrane region" description="Helical" evidence="1">
    <location>
        <begin position="157"/>
        <end position="176"/>
    </location>
</feature>
<dbReference type="Gene3D" id="3.30.2090.10">
    <property type="entry name" value="Multidrug efflux transporter AcrB TolC docking domain, DN and DC subdomains"/>
    <property type="match status" value="2"/>
</dbReference>
<dbReference type="PANTHER" id="PTHR32063:SF19">
    <property type="entry name" value="CATION EFFLUX SYSTEM PROTEIN CUSA"/>
    <property type="match status" value="1"/>
</dbReference>
<proteinExistence type="predicted"/>
<accession>A0A3B0ZSV7</accession>
<feature type="transmembrane region" description="Helical" evidence="1">
    <location>
        <begin position="263"/>
        <end position="280"/>
    </location>
</feature>
<sequence>GLTQQVELKLFPPLMQQHSITLAQIIRAIKPAFEQVGGRTLELTNRDYNLRATVNTDNLDQLEQLIVARDKLLNPIRLKDLGYFQINYDLRRGIADLNGEGEVVGGIVIMEQSQNVLNVSQQLQQSLQQLKTRLPKDVEIITTYERSTLILQTLKNFSSALLYELLVVVLVIFWALRHGRASVAPVLIILLGCLYTLISLSFFGQTINLLSLAGLAIAMGEMADATIVIVENAKSELAKYPMANHSQRHEIIINSISRMMRPLLFSLLIILASFIPLFYLELREARLFDPLVYSKTFAMGFSTLLTLFLLPIIVLWIFNKSPTKKNSSKESILVHYYKRILRSTLRHRYLFLSSSVLLLIASVFLMNQFPKDYMPELEEGSILYMPTTLPGIPMREAGWILQKIDKKIKSFPEVERVFGKLGRADTSTDPAPVTMIETTILLKPKSQWREGINKKMLVDEMNASLKIMGFVNSWTQPIAGRIMMQDTGIQSPVGIKVRGGNIIEIEKVAQQIEILLREFDGTDSVIAERISQGYYVSVENHLDKMADKNVLLEEAMLTTRFGIGGDNIMQIPLRDNTTVALSMQYSPEYIDTLEKLQHTPVITATGKSVALAEIANVDVKKMPEMIRTDNSKFAAYIYINLSGVTALDYVSKAKLYLEDQLTLPMGYQLEWTGNYHYAQAAKTRLQWIIPITLLIMFALLMRVFKSVPLSFMILLSAPFALIGGVILQWFQGTAMTTAVLIGYIAVLAVAIQTGILMVEFIKEALHKQPLNQSYIDTIIEGSVLRLRPKLMTVATTVLGLIPILLATGSGMDITRPIAAPTVGGMISSTIYVLFLIPCLFMVMADVRNIKSN</sequence>
<feature type="transmembrane region" description="Helical" evidence="1">
    <location>
        <begin position="300"/>
        <end position="319"/>
    </location>
</feature>
<dbReference type="Gene3D" id="3.30.70.1320">
    <property type="entry name" value="Multidrug efflux transporter AcrB pore domain like"/>
    <property type="match status" value="1"/>
</dbReference>
<feature type="transmembrane region" description="Helical" evidence="1">
    <location>
        <begin position="183"/>
        <end position="203"/>
    </location>
</feature>
<dbReference type="EMBL" id="UOFT01000024">
    <property type="protein sequence ID" value="VAW92310.1"/>
    <property type="molecule type" value="Genomic_DNA"/>
</dbReference>
<name>A0A3B0ZSV7_9ZZZZ</name>
<keyword evidence="1" id="KW-0472">Membrane</keyword>
<feature type="transmembrane region" description="Helical" evidence="1">
    <location>
        <begin position="790"/>
        <end position="811"/>
    </location>
</feature>
<dbReference type="Gene3D" id="3.30.70.1430">
    <property type="entry name" value="Multidrug efflux transporter AcrB pore domain"/>
    <property type="match status" value="1"/>
</dbReference>
<feature type="transmembrane region" description="Helical" evidence="1">
    <location>
        <begin position="349"/>
        <end position="366"/>
    </location>
</feature>
<evidence type="ECO:0000256" key="1">
    <source>
        <dbReference type="SAM" id="Phobius"/>
    </source>
</evidence>
<dbReference type="PRINTS" id="PR00702">
    <property type="entry name" value="ACRIFLAVINRP"/>
</dbReference>
<dbReference type="GO" id="GO:0042910">
    <property type="term" value="F:xenobiotic transmembrane transporter activity"/>
    <property type="evidence" value="ECO:0007669"/>
    <property type="project" value="TreeGrafter"/>
</dbReference>
<evidence type="ECO:0000313" key="2">
    <source>
        <dbReference type="EMBL" id="VAW92310.1"/>
    </source>
</evidence>
<dbReference type="AlphaFoldDB" id="A0A3B0ZSV7"/>
<feature type="non-terminal residue" evidence="2">
    <location>
        <position position="1"/>
    </location>
</feature>
<dbReference type="Pfam" id="PF00873">
    <property type="entry name" value="ACR_tran"/>
    <property type="match status" value="1"/>
</dbReference>
<organism evidence="2">
    <name type="scientific">hydrothermal vent metagenome</name>
    <dbReference type="NCBI Taxonomy" id="652676"/>
    <lineage>
        <taxon>unclassified sequences</taxon>
        <taxon>metagenomes</taxon>
        <taxon>ecological metagenomes</taxon>
    </lineage>
</organism>
<feature type="transmembrane region" description="Helical" evidence="1">
    <location>
        <begin position="685"/>
        <end position="704"/>
    </location>
</feature>
<feature type="transmembrane region" description="Helical" evidence="1">
    <location>
        <begin position="817"/>
        <end position="842"/>
    </location>
</feature>
<dbReference type="Gene3D" id="3.30.70.1440">
    <property type="entry name" value="Multidrug efflux transporter AcrB pore domain"/>
    <property type="match status" value="1"/>
</dbReference>
<gene>
    <name evidence="2" type="ORF">MNBD_GAMMA23-189</name>
</gene>
<keyword evidence="1" id="KW-0812">Transmembrane</keyword>
<protein>
    <submittedName>
        <fullName evidence="2">Cobalt-zinc-cadmium resistance protein CzcA Cation efflux system protein CusA</fullName>
    </submittedName>
</protein>
<dbReference type="InterPro" id="IPR027463">
    <property type="entry name" value="AcrB_DN_DC_subdom"/>
</dbReference>
<reference evidence="2" key="1">
    <citation type="submission" date="2018-06" db="EMBL/GenBank/DDBJ databases">
        <authorList>
            <person name="Zhirakovskaya E."/>
        </authorList>
    </citation>
    <scope>NUCLEOTIDE SEQUENCE</scope>
</reference>
<dbReference type="GO" id="GO:0005886">
    <property type="term" value="C:plasma membrane"/>
    <property type="evidence" value="ECO:0007669"/>
    <property type="project" value="TreeGrafter"/>
</dbReference>